<dbReference type="InterPro" id="IPR036396">
    <property type="entry name" value="Cyt_P450_sf"/>
</dbReference>
<proteinExistence type="inferred from homology"/>
<dbReference type="InterPro" id="IPR017972">
    <property type="entry name" value="Cyt_P450_CS"/>
</dbReference>
<keyword evidence="10" id="KW-1185">Reference proteome</keyword>
<dbReference type="FunFam" id="1.10.630.10:FF:000018">
    <property type="entry name" value="Cytochrome P450 monooxygenase"/>
    <property type="match status" value="1"/>
</dbReference>
<dbReference type="PROSITE" id="PS00086">
    <property type="entry name" value="CYTOCHROME_P450"/>
    <property type="match status" value="1"/>
</dbReference>
<dbReference type="PANTHER" id="PTHR46696">
    <property type="entry name" value="P450, PUTATIVE (EUROFUNG)-RELATED"/>
    <property type="match status" value="1"/>
</dbReference>
<dbReference type="EMBL" id="JAPNKE010000002">
    <property type="protein sequence ID" value="MCY1008129.1"/>
    <property type="molecule type" value="Genomic_DNA"/>
</dbReference>
<dbReference type="PRINTS" id="PR00385">
    <property type="entry name" value="P450"/>
</dbReference>
<evidence type="ECO:0000256" key="3">
    <source>
        <dbReference type="ARBA" id="ARBA00022723"/>
    </source>
</evidence>
<dbReference type="SUPFAM" id="SSF48264">
    <property type="entry name" value="Cytochrome P450"/>
    <property type="match status" value="1"/>
</dbReference>
<dbReference type="PANTHER" id="PTHR46696:SF1">
    <property type="entry name" value="CYTOCHROME P450 YJIB-RELATED"/>
    <property type="match status" value="1"/>
</dbReference>
<accession>A0A9X3IZ09</accession>
<dbReference type="InterPro" id="IPR001128">
    <property type="entry name" value="Cyt_P450"/>
</dbReference>
<keyword evidence="3 7" id="KW-0479">Metal-binding</keyword>
<feature type="region of interest" description="Disordered" evidence="8">
    <location>
        <begin position="1"/>
        <end position="68"/>
    </location>
</feature>
<dbReference type="GO" id="GO:0005506">
    <property type="term" value="F:iron ion binding"/>
    <property type="evidence" value="ECO:0007669"/>
    <property type="project" value="InterPro"/>
</dbReference>
<dbReference type="PRINTS" id="PR00359">
    <property type="entry name" value="BP450"/>
</dbReference>
<dbReference type="Proteomes" id="UP001150924">
    <property type="component" value="Unassembled WGS sequence"/>
</dbReference>
<dbReference type="Gene3D" id="1.10.630.10">
    <property type="entry name" value="Cytochrome P450"/>
    <property type="match status" value="1"/>
</dbReference>
<evidence type="ECO:0000313" key="9">
    <source>
        <dbReference type="EMBL" id="MCY1008129.1"/>
    </source>
</evidence>
<sequence length="456" mass="50623">MAAADSRRGARSRECDPQSVEELRIARRSPLDLDPRSTRTQDVMSDTSSTDLVPIPHGLPMERDAGPFDPPRAITRLRGARPVSPMIFPDGHEGWLVTGYDAVRQLMADTRFSSRQDLGVLHVPYETPGMPAPTEPSPQVPGLFIAMDPPDHTRLRRMLTGAFTVKRMRTLEEHIVTIAERQLDHLAGLTPPVDLVQEFALPVPSLVICELLGVPYADRDNFQVNTARFLLKDVQLDEKMAAYGALTTYLSELVTRKRAAPGEDILSDLARHDELTIEELTGCAFLLLLAGHETTANMLALGTFALLEHPEQLAELRADPELLPGAVEELMRYLSVVDILYRYATEDLELGGETIREGSTVVVSLLAANRDPRRFDDPDALNIHRNARGHLAFGHGCHQCLGQQLARIEMRAGLAGLLRRFPTLELAIPAGEVRLRTNMQIYGVHELPVTWTETAR</sequence>
<evidence type="ECO:0000256" key="6">
    <source>
        <dbReference type="ARBA" id="ARBA00023033"/>
    </source>
</evidence>
<dbReference type="GO" id="GO:0016705">
    <property type="term" value="F:oxidoreductase activity, acting on paired donors, with incorporation or reduction of molecular oxygen"/>
    <property type="evidence" value="ECO:0007669"/>
    <property type="project" value="InterPro"/>
</dbReference>
<comment type="similarity">
    <text evidence="1 7">Belongs to the cytochrome P450 family.</text>
</comment>
<keyword evidence="4 7" id="KW-0560">Oxidoreductase</keyword>
<dbReference type="GO" id="GO:0020037">
    <property type="term" value="F:heme binding"/>
    <property type="evidence" value="ECO:0007669"/>
    <property type="project" value="InterPro"/>
</dbReference>
<dbReference type="CDD" id="cd11030">
    <property type="entry name" value="CYP105-like"/>
    <property type="match status" value="1"/>
</dbReference>
<organism evidence="9 10">
    <name type="scientific">Nannocystis pusilla</name>
    <dbReference type="NCBI Taxonomy" id="889268"/>
    <lineage>
        <taxon>Bacteria</taxon>
        <taxon>Pseudomonadati</taxon>
        <taxon>Myxococcota</taxon>
        <taxon>Polyangia</taxon>
        <taxon>Nannocystales</taxon>
        <taxon>Nannocystaceae</taxon>
        <taxon>Nannocystis</taxon>
    </lineage>
</organism>
<protein>
    <submittedName>
        <fullName evidence="9">Cytochrome P450</fullName>
    </submittedName>
</protein>
<dbReference type="GO" id="GO:0004497">
    <property type="term" value="F:monooxygenase activity"/>
    <property type="evidence" value="ECO:0007669"/>
    <property type="project" value="UniProtKB-KW"/>
</dbReference>
<gene>
    <name evidence="9" type="ORF">OV079_21730</name>
</gene>
<evidence type="ECO:0000256" key="7">
    <source>
        <dbReference type="RuleBase" id="RU000461"/>
    </source>
</evidence>
<keyword evidence="6 7" id="KW-0503">Monooxygenase</keyword>
<reference evidence="9" key="1">
    <citation type="submission" date="2022-11" db="EMBL/GenBank/DDBJ databases">
        <title>Minimal conservation of predation-associated metabolite biosynthetic gene clusters underscores biosynthetic potential of Myxococcota including descriptions for ten novel species: Archangium lansinium sp. nov., Myxococcus landrumus sp. nov., Nannocystis bai.</title>
        <authorList>
            <person name="Ahearne A."/>
            <person name="Stevens C."/>
            <person name="Phillips K."/>
        </authorList>
    </citation>
    <scope>NUCLEOTIDE SEQUENCE</scope>
    <source>
        <strain evidence="9">Na p29</strain>
    </source>
</reference>
<dbReference type="AlphaFoldDB" id="A0A9X3IZ09"/>
<evidence type="ECO:0000256" key="2">
    <source>
        <dbReference type="ARBA" id="ARBA00022617"/>
    </source>
</evidence>
<feature type="compositionally biased region" description="Polar residues" evidence="8">
    <location>
        <begin position="40"/>
        <end position="51"/>
    </location>
</feature>
<dbReference type="Pfam" id="PF00067">
    <property type="entry name" value="p450"/>
    <property type="match status" value="1"/>
</dbReference>
<keyword evidence="2 7" id="KW-0349">Heme</keyword>
<feature type="compositionally biased region" description="Basic and acidic residues" evidence="8">
    <location>
        <begin position="1"/>
        <end position="39"/>
    </location>
</feature>
<evidence type="ECO:0000256" key="5">
    <source>
        <dbReference type="ARBA" id="ARBA00023004"/>
    </source>
</evidence>
<evidence type="ECO:0000256" key="1">
    <source>
        <dbReference type="ARBA" id="ARBA00010617"/>
    </source>
</evidence>
<keyword evidence="5 7" id="KW-0408">Iron</keyword>
<evidence type="ECO:0000256" key="4">
    <source>
        <dbReference type="ARBA" id="ARBA00023002"/>
    </source>
</evidence>
<dbReference type="InterPro" id="IPR002397">
    <property type="entry name" value="Cyt_P450_B"/>
</dbReference>
<evidence type="ECO:0000256" key="8">
    <source>
        <dbReference type="SAM" id="MobiDB-lite"/>
    </source>
</evidence>
<comment type="caution">
    <text evidence="9">The sequence shown here is derived from an EMBL/GenBank/DDBJ whole genome shotgun (WGS) entry which is preliminary data.</text>
</comment>
<evidence type="ECO:0000313" key="10">
    <source>
        <dbReference type="Proteomes" id="UP001150924"/>
    </source>
</evidence>
<name>A0A9X3IZ09_9BACT</name>